<proteinExistence type="predicted"/>
<name>A0A443NHN6_9MAGN</name>
<dbReference type="Gene3D" id="3.80.10.10">
    <property type="entry name" value="Ribonuclease Inhibitor"/>
    <property type="match status" value="2"/>
</dbReference>
<dbReference type="Proteomes" id="UP000283530">
    <property type="component" value="Unassembled WGS sequence"/>
</dbReference>
<reference evidence="1 2" key="1">
    <citation type="journal article" date="2019" name="Nat. Plants">
        <title>Stout camphor tree genome fills gaps in understanding of flowering plant genome evolution.</title>
        <authorList>
            <person name="Chaw S.M."/>
            <person name="Liu Y.C."/>
            <person name="Wu Y.W."/>
            <person name="Wang H.Y."/>
            <person name="Lin C.I."/>
            <person name="Wu C.S."/>
            <person name="Ke H.M."/>
            <person name="Chang L.Y."/>
            <person name="Hsu C.Y."/>
            <person name="Yang H.T."/>
            <person name="Sudianto E."/>
            <person name="Hsu M.H."/>
            <person name="Wu K.P."/>
            <person name="Wang L.N."/>
            <person name="Leebens-Mack J.H."/>
            <person name="Tsai I.J."/>
        </authorList>
    </citation>
    <scope>NUCLEOTIDE SEQUENCE [LARGE SCALE GENOMIC DNA]</scope>
    <source>
        <strain evidence="2">cv. Chaw 1501</strain>
        <tissue evidence="1">Young leaves</tissue>
    </source>
</reference>
<dbReference type="InterPro" id="IPR053038">
    <property type="entry name" value="RLP_Defense"/>
</dbReference>
<dbReference type="PANTHER" id="PTHR48064:SF6">
    <property type="entry name" value="RECEPTOR-LIKE PROTEIN KINASE 2"/>
    <property type="match status" value="1"/>
</dbReference>
<dbReference type="InterPro" id="IPR032675">
    <property type="entry name" value="LRR_dom_sf"/>
</dbReference>
<dbReference type="SUPFAM" id="SSF52058">
    <property type="entry name" value="L domain-like"/>
    <property type="match status" value="1"/>
</dbReference>
<organism evidence="1 2">
    <name type="scientific">Cinnamomum micranthum f. kanehirae</name>
    <dbReference type="NCBI Taxonomy" id="337451"/>
    <lineage>
        <taxon>Eukaryota</taxon>
        <taxon>Viridiplantae</taxon>
        <taxon>Streptophyta</taxon>
        <taxon>Embryophyta</taxon>
        <taxon>Tracheophyta</taxon>
        <taxon>Spermatophyta</taxon>
        <taxon>Magnoliopsida</taxon>
        <taxon>Magnoliidae</taxon>
        <taxon>Laurales</taxon>
        <taxon>Lauraceae</taxon>
        <taxon>Cinnamomum</taxon>
    </lineage>
</organism>
<dbReference type="STRING" id="337451.A0A443NHN6"/>
<dbReference type="Pfam" id="PF00560">
    <property type="entry name" value="LRR_1"/>
    <property type="match status" value="3"/>
</dbReference>
<evidence type="ECO:0008006" key="3">
    <source>
        <dbReference type="Google" id="ProtNLM"/>
    </source>
</evidence>
<protein>
    <recommendedName>
        <fullName evidence="3">LRR receptor-like serine/threonine-protein kinase</fullName>
    </recommendedName>
</protein>
<sequence length="76" mass="8305">MATIDISSNQLSGSIPYSIGNCKSLRELYMANNFLSGLIPFFLSAKQFSGTIPANLDKLMALQFLNLSFNNLIGEV</sequence>
<dbReference type="InterPro" id="IPR001611">
    <property type="entry name" value="Leu-rich_rpt"/>
</dbReference>
<comment type="caution">
    <text evidence="1">The sequence shown here is derived from an EMBL/GenBank/DDBJ whole genome shotgun (WGS) entry which is preliminary data.</text>
</comment>
<evidence type="ECO:0000313" key="2">
    <source>
        <dbReference type="Proteomes" id="UP000283530"/>
    </source>
</evidence>
<evidence type="ECO:0000313" key="1">
    <source>
        <dbReference type="EMBL" id="RWR78025.1"/>
    </source>
</evidence>
<dbReference type="PRINTS" id="PR00019">
    <property type="entry name" value="LEURICHRPT"/>
</dbReference>
<dbReference type="OrthoDB" id="6363818at2759"/>
<gene>
    <name evidence="1" type="ORF">CKAN_00653100</name>
</gene>
<keyword evidence="2" id="KW-1185">Reference proteome</keyword>
<accession>A0A443NHN6</accession>
<dbReference type="EMBL" id="QPKB01000002">
    <property type="protein sequence ID" value="RWR78025.1"/>
    <property type="molecule type" value="Genomic_DNA"/>
</dbReference>
<dbReference type="AlphaFoldDB" id="A0A443NHN6"/>
<dbReference type="PANTHER" id="PTHR48064">
    <property type="entry name" value="OS01G0750400 PROTEIN"/>
    <property type="match status" value="1"/>
</dbReference>